<dbReference type="SFLD" id="SFLDG00002">
    <property type="entry name" value="C1.7:_P-type_atpase_like"/>
    <property type="match status" value="1"/>
</dbReference>
<evidence type="ECO:0000256" key="8">
    <source>
        <dbReference type="ARBA" id="ARBA00022967"/>
    </source>
</evidence>
<keyword evidence="9 13" id="KW-1133">Transmembrane helix</keyword>
<protein>
    <recommendedName>
        <fullName evidence="11">P-type Zn(2+) transporter</fullName>
        <ecNumber evidence="11">7.2.2.12</ecNumber>
    </recommendedName>
</protein>
<dbReference type="SUPFAM" id="SSF56784">
    <property type="entry name" value="HAD-like"/>
    <property type="match status" value="1"/>
</dbReference>
<dbReference type="Pfam" id="PF00122">
    <property type="entry name" value="E1-E2_ATPase"/>
    <property type="match status" value="1"/>
</dbReference>
<evidence type="ECO:0000313" key="15">
    <source>
        <dbReference type="EMBL" id="AFM22963.1"/>
    </source>
</evidence>
<dbReference type="EMBL" id="CP003360">
    <property type="protein sequence ID" value="AFM22963.1"/>
    <property type="molecule type" value="Genomic_DNA"/>
</dbReference>
<name>I4C072_DESTA</name>
<dbReference type="SFLD" id="SFLDF00027">
    <property type="entry name" value="p-type_atpase"/>
    <property type="match status" value="1"/>
</dbReference>
<evidence type="ECO:0000256" key="1">
    <source>
        <dbReference type="ARBA" id="ARBA00004651"/>
    </source>
</evidence>
<comment type="subcellular location">
    <subcellularLocation>
        <location evidence="1">Cell membrane</location>
        <topology evidence="1">Multi-pass membrane protein</topology>
    </subcellularLocation>
</comment>
<evidence type="ECO:0000259" key="14">
    <source>
        <dbReference type="Pfam" id="PF00122"/>
    </source>
</evidence>
<dbReference type="SFLD" id="SFLDS00003">
    <property type="entry name" value="Haloacid_Dehalogenase"/>
    <property type="match status" value="1"/>
</dbReference>
<dbReference type="SUPFAM" id="SSF81665">
    <property type="entry name" value="Calcium ATPase, transmembrane domain M"/>
    <property type="match status" value="1"/>
</dbReference>
<comment type="catalytic activity">
    <reaction evidence="12">
        <text>Zn(2+)(in) + ATP + H2O = Zn(2+)(out) + ADP + phosphate + H(+)</text>
        <dbReference type="Rhea" id="RHEA:20621"/>
        <dbReference type="ChEBI" id="CHEBI:15377"/>
        <dbReference type="ChEBI" id="CHEBI:15378"/>
        <dbReference type="ChEBI" id="CHEBI:29105"/>
        <dbReference type="ChEBI" id="CHEBI:30616"/>
        <dbReference type="ChEBI" id="CHEBI:43474"/>
        <dbReference type="ChEBI" id="CHEBI:456216"/>
        <dbReference type="EC" id="7.2.2.12"/>
    </reaction>
</comment>
<dbReference type="NCBIfam" id="TIGR01525">
    <property type="entry name" value="ATPase-IB_hvy"/>
    <property type="match status" value="1"/>
</dbReference>
<dbReference type="InterPro" id="IPR023299">
    <property type="entry name" value="ATPase_P-typ_cyto_dom_N"/>
</dbReference>
<organism evidence="15 16">
    <name type="scientific">Desulfomonile tiedjei (strain ATCC 49306 / DSM 6799 / DCB-1)</name>
    <dbReference type="NCBI Taxonomy" id="706587"/>
    <lineage>
        <taxon>Bacteria</taxon>
        <taxon>Pseudomonadati</taxon>
        <taxon>Thermodesulfobacteriota</taxon>
        <taxon>Desulfomonilia</taxon>
        <taxon>Desulfomonilales</taxon>
        <taxon>Desulfomonilaceae</taxon>
        <taxon>Desulfomonile</taxon>
    </lineage>
</organism>
<evidence type="ECO:0000256" key="6">
    <source>
        <dbReference type="ARBA" id="ARBA00022741"/>
    </source>
</evidence>
<feature type="transmembrane region" description="Helical" evidence="13">
    <location>
        <begin position="580"/>
        <end position="599"/>
    </location>
</feature>
<dbReference type="KEGG" id="dti:Desti_0217"/>
<feature type="transmembrane region" description="Helical" evidence="13">
    <location>
        <begin position="269"/>
        <end position="294"/>
    </location>
</feature>
<dbReference type="InterPro" id="IPR018303">
    <property type="entry name" value="ATPase_P-typ_P_site"/>
</dbReference>
<keyword evidence="4 13" id="KW-0812">Transmembrane</keyword>
<dbReference type="InterPro" id="IPR001757">
    <property type="entry name" value="P_typ_ATPase"/>
</dbReference>
<keyword evidence="6 13" id="KW-0547">Nucleotide-binding</keyword>
<dbReference type="Proteomes" id="UP000006055">
    <property type="component" value="Chromosome"/>
</dbReference>
<evidence type="ECO:0000256" key="10">
    <source>
        <dbReference type="ARBA" id="ARBA00023136"/>
    </source>
</evidence>
<dbReference type="PANTHER" id="PTHR48085">
    <property type="entry name" value="CADMIUM/ZINC-TRANSPORTING ATPASE HMA2-RELATED"/>
    <property type="match status" value="1"/>
</dbReference>
<feature type="domain" description="P-type ATPase A" evidence="14">
    <location>
        <begin position="128"/>
        <end position="227"/>
    </location>
</feature>
<dbReference type="InterPro" id="IPR059000">
    <property type="entry name" value="ATPase_P-type_domA"/>
</dbReference>
<dbReference type="STRING" id="706587.Desti_0217"/>
<evidence type="ECO:0000256" key="5">
    <source>
        <dbReference type="ARBA" id="ARBA00022723"/>
    </source>
</evidence>
<dbReference type="PRINTS" id="PR00941">
    <property type="entry name" value="CDATPASE"/>
</dbReference>
<dbReference type="Gene3D" id="3.40.50.1000">
    <property type="entry name" value="HAD superfamily/HAD-like"/>
    <property type="match status" value="1"/>
</dbReference>
<proteinExistence type="inferred from homology"/>
<dbReference type="Pfam" id="PF00702">
    <property type="entry name" value="Hydrolase"/>
    <property type="match status" value="1"/>
</dbReference>
<keyword evidence="3 13" id="KW-1003">Cell membrane</keyword>
<dbReference type="OrthoDB" id="5496529at2"/>
<dbReference type="Gene3D" id="2.70.150.10">
    <property type="entry name" value="Calcium-transporting ATPase, cytoplasmic transduction domain A"/>
    <property type="match status" value="1"/>
</dbReference>
<dbReference type="InterPro" id="IPR051014">
    <property type="entry name" value="Cation_Transport_ATPase_IB"/>
</dbReference>
<dbReference type="InterPro" id="IPR023214">
    <property type="entry name" value="HAD_sf"/>
</dbReference>
<dbReference type="PATRIC" id="fig|706587.4.peg.247"/>
<dbReference type="eggNOG" id="COG2217">
    <property type="taxonomic scope" value="Bacteria"/>
</dbReference>
<dbReference type="GO" id="GO:0046872">
    <property type="term" value="F:metal ion binding"/>
    <property type="evidence" value="ECO:0007669"/>
    <property type="project" value="UniProtKB-KW"/>
</dbReference>
<feature type="transmembrane region" description="Helical" evidence="13">
    <location>
        <begin position="79"/>
        <end position="103"/>
    </location>
</feature>
<dbReference type="GO" id="GO:0005886">
    <property type="term" value="C:plasma membrane"/>
    <property type="evidence" value="ECO:0007669"/>
    <property type="project" value="UniProtKB-SubCell"/>
</dbReference>
<evidence type="ECO:0000313" key="16">
    <source>
        <dbReference type="Proteomes" id="UP000006055"/>
    </source>
</evidence>
<evidence type="ECO:0000256" key="9">
    <source>
        <dbReference type="ARBA" id="ARBA00022989"/>
    </source>
</evidence>
<dbReference type="InterPro" id="IPR044492">
    <property type="entry name" value="P_typ_ATPase_HD_dom"/>
</dbReference>
<dbReference type="RefSeq" id="WP_014808122.1">
    <property type="nucleotide sequence ID" value="NC_018025.1"/>
</dbReference>
<keyword evidence="8" id="KW-1278">Translocase</keyword>
<dbReference type="NCBIfam" id="TIGR01494">
    <property type="entry name" value="ATPase_P-type"/>
    <property type="match status" value="1"/>
</dbReference>
<accession>I4C072</accession>
<dbReference type="GO" id="GO:0016463">
    <property type="term" value="F:P-type zinc transporter activity"/>
    <property type="evidence" value="ECO:0007669"/>
    <property type="project" value="UniProtKB-EC"/>
</dbReference>
<feature type="transmembrane region" description="Helical" evidence="13">
    <location>
        <begin position="605"/>
        <end position="624"/>
    </location>
</feature>
<comment type="similarity">
    <text evidence="2 13">Belongs to the cation transport ATPase (P-type) (TC 3.A.3) family. Type IB subfamily.</text>
</comment>
<dbReference type="Gene3D" id="3.40.1110.10">
    <property type="entry name" value="Calcium-transporting ATPase, cytoplasmic domain N"/>
    <property type="match status" value="1"/>
</dbReference>
<dbReference type="GO" id="GO:0016887">
    <property type="term" value="F:ATP hydrolysis activity"/>
    <property type="evidence" value="ECO:0007669"/>
    <property type="project" value="InterPro"/>
</dbReference>
<dbReference type="FunFam" id="2.70.150.10:FF:000020">
    <property type="entry name" value="Copper-exporting P-type ATPase A"/>
    <property type="match status" value="1"/>
</dbReference>
<feature type="transmembrane region" description="Helical" evidence="13">
    <location>
        <begin position="244"/>
        <end position="263"/>
    </location>
</feature>
<evidence type="ECO:0000256" key="3">
    <source>
        <dbReference type="ARBA" id="ARBA00022475"/>
    </source>
</evidence>
<dbReference type="SUPFAM" id="SSF81653">
    <property type="entry name" value="Calcium ATPase, transduction domain A"/>
    <property type="match status" value="1"/>
</dbReference>
<dbReference type="InterPro" id="IPR023298">
    <property type="entry name" value="ATPase_P-typ_TM_dom_sf"/>
</dbReference>
<dbReference type="GO" id="GO:0060003">
    <property type="term" value="P:copper ion export"/>
    <property type="evidence" value="ECO:0007669"/>
    <property type="project" value="UniProtKB-ARBA"/>
</dbReference>
<dbReference type="InterPro" id="IPR036412">
    <property type="entry name" value="HAD-like_sf"/>
</dbReference>
<dbReference type="GO" id="GO:0005524">
    <property type="term" value="F:ATP binding"/>
    <property type="evidence" value="ECO:0007669"/>
    <property type="project" value="UniProtKB-UniRule"/>
</dbReference>
<dbReference type="HOGENOM" id="CLU_001771_6_3_7"/>
<evidence type="ECO:0000256" key="4">
    <source>
        <dbReference type="ARBA" id="ARBA00022692"/>
    </source>
</evidence>
<dbReference type="InterPro" id="IPR027256">
    <property type="entry name" value="P-typ_ATPase_IB"/>
</dbReference>
<dbReference type="PANTHER" id="PTHR48085:SF5">
    <property type="entry name" value="CADMIUM_ZINC-TRANSPORTING ATPASE HMA4-RELATED"/>
    <property type="match status" value="1"/>
</dbReference>
<dbReference type="InterPro" id="IPR008250">
    <property type="entry name" value="ATPase_P-typ_transduc_dom_A_sf"/>
</dbReference>
<evidence type="ECO:0000256" key="12">
    <source>
        <dbReference type="ARBA" id="ARBA00047308"/>
    </source>
</evidence>
<evidence type="ECO:0000256" key="11">
    <source>
        <dbReference type="ARBA" id="ARBA00039097"/>
    </source>
</evidence>
<keyword evidence="10 13" id="KW-0472">Membrane</keyword>
<dbReference type="PROSITE" id="PS01229">
    <property type="entry name" value="COF_2"/>
    <property type="match status" value="1"/>
</dbReference>
<gene>
    <name evidence="15" type="ordered locus">Desti_0217</name>
</gene>
<dbReference type="PRINTS" id="PR00119">
    <property type="entry name" value="CATATPASE"/>
</dbReference>
<evidence type="ECO:0000256" key="13">
    <source>
        <dbReference type="RuleBase" id="RU362081"/>
    </source>
</evidence>
<evidence type="ECO:0000256" key="2">
    <source>
        <dbReference type="ARBA" id="ARBA00006024"/>
    </source>
</evidence>
<sequence>MIGRFAHLGVYRELARSREMYRVAAGGTLGLAGYLWNETRGAETDFGQILILASLAVNGFPIVWNAFKGLFGRKVNVDELVSLAIIASLMQGELLTAVVVSFVMMLGSLIEQVTTGAAHNAIRSLINIHPETATILADGGMRTVSVADVNVGDILLVKPGDRIPVDGIIENGATTVDESPMTGEPLPQEKTVKDMVFAGTLNQTGVIEIQAKSVGEDSTLGKVIKLVSTAEDYKPRSVKVIDRYATWFTPTILICAGLAWWITGDSARAITVLIVGCPCALILATPTAIVAAIGRAAKSGVLVKGGRFLEEAGRANVVLFDKTGTLTRGEPRINTIVSVEGIDMKDVLAFAASVEQNCTHPLARAVLKAAHYAKVTFAKAEDMVADIGLGVRACVNGRIIEVGSAYLGGGSLNLPLLLRQHVEDFRENGVTPLVVYENRRALGVLAVSDPVRPAAQNTVCSLKRLHIECVGMVSGDHEKSARRVADEVGLTEAWSNQKPQDKLQVIRDFQASGKTVIFVGDGINDAPALATANVGVAMGAAGTDVALETADVALMNDDISKIPFLITLGRRTLSTIKWNIAFGLLFNAVAVLASGWGLLSPIMGAIVHNVGSVLVVLSSARLAFGTERKG</sequence>
<dbReference type="EC" id="7.2.2.12" evidence="11"/>
<dbReference type="NCBIfam" id="TIGR01511">
    <property type="entry name" value="ATPase-IB1_Cu"/>
    <property type="match status" value="1"/>
</dbReference>
<keyword evidence="16" id="KW-1185">Reference proteome</keyword>
<feature type="transmembrane region" description="Helical" evidence="13">
    <location>
        <begin position="20"/>
        <end position="37"/>
    </location>
</feature>
<evidence type="ECO:0000256" key="7">
    <source>
        <dbReference type="ARBA" id="ARBA00022840"/>
    </source>
</evidence>
<reference evidence="16" key="1">
    <citation type="submission" date="2012-06" db="EMBL/GenBank/DDBJ databases">
        <title>Complete sequence of chromosome of Desulfomonile tiedjei DSM 6799.</title>
        <authorList>
            <person name="Lucas S."/>
            <person name="Copeland A."/>
            <person name="Lapidus A."/>
            <person name="Glavina del Rio T."/>
            <person name="Dalin E."/>
            <person name="Tice H."/>
            <person name="Bruce D."/>
            <person name="Goodwin L."/>
            <person name="Pitluck S."/>
            <person name="Peters L."/>
            <person name="Ovchinnikova G."/>
            <person name="Zeytun A."/>
            <person name="Lu M."/>
            <person name="Kyrpides N."/>
            <person name="Mavromatis K."/>
            <person name="Ivanova N."/>
            <person name="Brettin T."/>
            <person name="Detter J.C."/>
            <person name="Han C."/>
            <person name="Larimer F."/>
            <person name="Land M."/>
            <person name="Hauser L."/>
            <person name="Markowitz V."/>
            <person name="Cheng J.-F."/>
            <person name="Hugenholtz P."/>
            <person name="Woyke T."/>
            <person name="Wu D."/>
            <person name="Spring S."/>
            <person name="Schroeder M."/>
            <person name="Brambilla E."/>
            <person name="Klenk H.-P."/>
            <person name="Eisen J.A."/>
        </authorList>
    </citation>
    <scope>NUCLEOTIDE SEQUENCE [LARGE SCALE GENOMIC DNA]</scope>
    <source>
        <strain evidence="16">ATCC 49306 / DSM 6799 / DCB-1</strain>
    </source>
</reference>
<feature type="transmembrane region" description="Helical" evidence="13">
    <location>
        <begin position="49"/>
        <end position="67"/>
    </location>
</feature>
<dbReference type="PROSITE" id="PS00154">
    <property type="entry name" value="ATPASE_E1_E2"/>
    <property type="match status" value="1"/>
</dbReference>
<dbReference type="AlphaFoldDB" id="I4C072"/>
<keyword evidence="7 13" id="KW-0067">ATP-binding</keyword>
<keyword evidence="5 13" id="KW-0479">Metal-binding</keyword>
<dbReference type="CDD" id="cd02079">
    <property type="entry name" value="P-type_ATPase_HM"/>
    <property type="match status" value="1"/>
</dbReference>